<evidence type="ECO:0000313" key="5">
    <source>
        <dbReference type="EMBL" id="UUM33105.1"/>
    </source>
</evidence>
<dbReference type="Gene3D" id="1.10.1660.10">
    <property type="match status" value="1"/>
</dbReference>
<accession>A0ABY5LQA0</accession>
<dbReference type="RefSeq" id="WP_257086803.1">
    <property type="nucleotide sequence ID" value="NZ_CP102097.1"/>
</dbReference>
<dbReference type="InterPro" id="IPR009061">
    <property type="entry name" value="DNA-bd_dom_put_sf"/>
</dbReference>
<dbReference type="Proteomes" id="UP001058602">
    <property type="component" value="Chromosome 2"/>
</dbReference>
<dbReference type="InterPro" id="IPR000551">
    <property type="entry name" value="MerR-type_HTH_dom"/>
</dbReference>
<protein>
    <submittedName>
        <fullName evidence="5">MerR family transcriptional regulator</fullName>
    </submittedName>
</protein>
<dbReference type="PANTHER" id="PTHR30204:SF67">
    <property type="entry name" value="HTH-TYPE TRANSCRIPTIONAL REGULATOR MLRA-RELATED"/>
    <property type="match status" value="1"/>
</dbReference>
<evidence type="ECO:0000256" key="2">
    <source>
        <dbReference type="ARBA" id="ARBA00023125"/>
    </source>
</evidence>
<dbReference type="InterPro" id="IPR047057">
    <property type="entry name" value="MerR_fam"/>
</dbReference>
<dbReference type="EMBL" id="CP102097">
    <property type="protein sequence ID" value="UUM33105.1"/>
    <property type="molecule type" value="Genomic_DNA"/>
</dbReference>
<reference evidence="5" key="1">
    <citation type="submission" date="2022-07" db="EMBL/GenBank/DDBJ databases">
        <title>Complete genome of Vibrio japonicus strain JCM 31412T and phylogenomic assessment of the Nereis clade of the genus Vibrio.</title>
        <authorList>
            <person name="Shlafstein M.D."/>
            <person name="Emsley S.A."/>
            <person name="Ushijima B."/>
            <person name="Videau P."/>
            <person name="Saw J.H."/>
        </authorList>
    </citation>
    <scope>NUCLEOTIDE SEQUENCE</scope>
    <source>
        <strain evidence="5">JCM 31412</strain>
    </source>
</reference>
<keyword evidence="6" id="KW-1185">Reference proteome</keyword>
<name>A0ABY5LQA0_9VIBR</name>
<proteinExistence type="predicted"/>
<evidence type="ECO:0000259" key="4">
    <source>
        <dbReference type="PROSITE" id="PS50937"/>
    </source>
</evidence>
<sequence>MDCDKKLYAIREVSEITGVKPVTLRAWQRRYNLIKPQRTEKGHRLYREEDITRIEEIQSWLSKGVSIGKVKALLEGNLLPEEAQSTGVEKLEDVEVMLEALAMLRKAKAESIINTVLKEYPLEVVEQQFITPVKNAISMVKRNQKILQESLFMSLLIPRLESIIESENKAARAGKCLLISYANNRDISSRLWAAQFSAKGWNVAIMDGIEDISGLNDLELSDAYDSIAVYSPKPVTEVQKSAIEQLRASYTGNVILSDVLELTRSS</sequence>
<keyword evidence="2" id="KW-0238">DNA-binding</keyword>
<dbReference type="Pfam" id="PF13411">
    <property type="entry name" value="MerR_1"/>
    <property type="match status" value="1"/>
</dbReference>
<dbReference type="SUPFAM" id="SSF46955">
    <property type="entry name" value="Putative DNA-binding domain"/>
    <property type="match status" value="1"/>
</dbReference>
<evidence type="ECO:0000313" key="6">
    <source>
        <dbReference type="Proteomes" id="UP001058602"/>
    </source>
</evidence>
<dbReference type="PANTHER" id="PTHR30204">
    <property type="entry name" value="REDOX-CYCLING DRUG-SENSING TRANSCRIPTIONAL ACTIVATOR SOXR"/>
    <property type="match status" value="1"/>
</dbReference>
<dbReference type="CDD" id="cd01104">
    <property type="entry name" value="HTH_MlrA-CarA"/>
    <property type="match status" value="1"/>
</dbReference>
<dbReference type="PROSITE" id="PS50937">
    <property type="entry name" value="HTH_MERR_2"/>
    <property type="match status" value="1"/>
</dbReference>
<feature type="domain" description="HTH merR-type" evidence="4">
    <location>
        <begin position="7"/>
        <end position="76"/>
    </location>
</feature>
<keyword evidence="1" id="KW-0805">Transcription regulation</keyword>
<keyword evidence="3" id="KW-0804">Transcription</keyword>
<evidence type="ECO:0000256" key="3">
    <source>
        <dbReference type="ARBA" id="ARBA00023163"/>
    </source>
</evidence>
<gene>
    <name evidence="5" type="ORF">NP165_16290</name>
</gene>
<organism evidence="5 6">
    <name type="scientific">Vibrio japonicus</name>
    <dbReference type="NCBI Taxonomy" id="1824638"/>
    <lineage>
        <taxon>Bacteria</taxon>
        <taxon>Pseudomonadati</taxon>
        <taxon>Pseudomonadota</taxon>
        <taxon>Gammaproteobacteria</taxon>
        <taxon>Vibrionales</taxon>
        <taxon>Vibrionaceae</taxon>
        <taxon>Vibrio</taxon>
    </lineage>
</organism>
<dbReference type="SMART" id="SM00422">
    <property type="entry name" value="HTH_MERR"/>
    <property type="match status" value="1"/>
</dbReference>
<evidence type="ECO:0000256" key="1">
    <source>
        <dbReference type="ARBA" id="ARBA00023015"/>
    </source>
</evidence>